<protein>
    <submittedName>
        <fullName evidence="1">Uncharacterized protein</fullName>
    </submittedName>
</protein>
<organism evidence="1 2">
    <name type="scientific">Bacteroides fluxus YIT 12057</name>
    <dbReference type="NCBI Taxonomy" id="763034"/>
    <lineage>
        <taxon>Bacteria</taxon>
        <taxon>Pseudomonadati</taxon>
        <taxon>Bacteroidota</taxon>
        <taxon>Bacteroidia</taxon>
        <taxon>Bacteroidales</taxon>
        <taxon>Bacteroidaceae</taxon>
        <taxon>Bacteroides</taxon>
    </lineage>
</organism>
<proteinExistence type="predicted"/>
<gene>
    <name evidence="1" type="ORF">HMPREF9446_00569</name>
</gene>
<comment type="caution">
    <text evidence="1">The sequence shown here is derived from an EMBL/GenBank/DDBJ whole genome shotgun (WGS) entry which is preliminary data.</text>
</comment>
<accession>F3PPC9</accession>
<dbReference type="AlphaFoldDB" id="F3PPC9"/>
<dbReference type="EMBL" id="AFBN01000010">
    <property type="protein sequence ID" value="EGF59334.1"/>
    <property type="molecule type" value="Genomic_DNA"/>
</dbReference>
<reference evidence="1 2" key="1">
    <citation type="submission" date="2011-02" db="EMBL/GenBank/DDBJ databases">
        <authorList>
            <person name="Weinstock G."/>
            <person name="Sodergren E."/>
            <person name="Clifton S."/>
            <person name="Fulton L."/>
            <person name="Fulton B."/>
            <person name="Courtney L."/>
            <person name="Fronick C."/>
            <person name="Harrison M."/>
            <person name="Strong C."/>
            <person name="Farmer C."/>
            <person name="Delahaunty K."/>
            <person name="Markovic C."/>
            <person name="Hall O."/>
            <person name="Minx P."/>
            <person name="Tomlinson C."/>
            <person name="Mitreva M."/>
            <person name="Hou S."/>
            <person name="Chen J."/>
            <person name="Wollam A."/>
            <person name="Pepin K.H."/>
            <person name="Johnson M."/>
            <person name="Bhonagiri V."/>
            <person name="Zhang X."/>
            <person name="Suruliraj S."/>
            <person name="Warren W."/>
            <person name="Chinwalla A."/>
            <person name="Mardis E.R."/>
            <person name="Wilson R.K."/>
        </authorList>
    </citation>
    <scope>NUCLEOTIDE SEQUENCE [LARGE SCALE GENOMIC DNA]</scope>
    <source>
        <strain evidence="1 2">YIT 12057</strain>
    </source>
</reference>
<dbReference type="Proteomes" id="UP000003416">
    <property type="component" value="Unassembled WGS sequence"/>
</dbReference>
<sequence>MKWMVCLYETHDVNAVSPIFNSRTLMTGYGISLLLRHDILLPGGEYGIREVGGIMLEMV</sequence>
<evidence type="ECO:0000313" key="1">
    <source>
        <dbReference type="EMBL" id="EGF59334.1"/>
    </source>
</evidence>
<dbReference type="HOGENOM" id="CLU_2950540_0_0_10"/>
<keyword evidence="2" id="KW-1185">Reference proteome</keyword>
<evidence type="ECO:0000313" key="2">
    <source>
        <dbReference type="Proteomes" id="UP000003416"/>
    </source>
</evidence>
<name>F3PPC9_9BACE</name>